<sequence>MPGLRYQGPAAASVNNSNWVVSSSPFQNDMHLPAATAAKGLSWESLAADLRNVQQQQQQQMMPTGGGEPLPYLFLSHRQKAAATGGGRKPSSSQQLPAAAWMSPRGGRGRGFVPHQSTKQLLLDGSSVVGVTSGSSESDDLAAMVHDFIENDSGDLLDHSDSDCGSPNMKRPESLQSFTAAHGALERELLAEVKRLVLTINEETDLMCNPRGKECKGGCTKRFVVKHLKALGYKAAVCNSRWQGSGRVPGGEYEYIDVVFDGEKSRDEESVDRYIVDLDFQAQFEIARPTLQYEKALESLPTVFVGTRTKLKQVLEIMSNAAKVSLKQNAMHLPPWRTLDYMSAKWFSNFERKKSDSDVLSSSPFKERSSLLWRDAHFPVFTSETKKLCGEQLQRTKVSLLGETKGSSLCNPPHGRSGRANLELKNKHFVI</sequence>
<evidence type="ECO:0000256" key="1">
    <source>
        <dbReference type="SAM" id="MobiDB-lite"/>
    </source>
</evidence>
<proteinExistence type="predicted"/>
<dbReference type="Pfam" id="PF04720">
    <property type="entry name" value="PDDEXK_6"/>
    <property type="match status" value="1"/>
</dbReference>
<organism evidence="2 3">
    <name type="scientific">Sphagnum troendelagicum</name>
    <dbReference type="NCBI Taxonomy" id="128251"/>
    <lineage>
        <taxon>Eukaryota</taxon>
        <taxon>Viridiplantae</taxon>
        <taxon>Streptophyta</taxon>
        <taxon>Embryophyta</taxon>
        <taxon>Bryophyta</taxon>
        <taxon>Sphagnophytina</taxon>
        <taxon>Sphagnopsida</taxon>
        <taxon>Sphagnales</taxon>
        <taxon>Sphagnaceae</taxon>
        <taxon>Sphagnum</taxon>
    </lineage>
</organism>
<dbReference type="NCBIfam" id="TIGR01615">
    <property type="entry name" value="A_thal_3542"/>
    <property type="match status" value="1"/>
</dbReference>
<dbReference type="PANTHER" id="PTHR31579:SF39">
    <property type="entry name" value="OS01G0973600 PROTEIN"/>
    <property type="match status" value="1"/>
</dbReference>
<evidence type="ECO:0000313" key="3">
    <source>
        <dbReference type="Proteomes" id="UP001497512"/>
    </source>
</evidence>
<feature type="region of interest" description="Disordered" evidence="1">
    <location>
        <begin position="79"/>
        <end position="114"/>
    </location>
</feature>
<evidence type="ECO:0000313" key="2">
    <source>
        <dbReference type="EMBL" id="CAK9196071.1"/>
    </source>
</evidence>
<dbReference type="PANTHER" id="PTHR31579">
    <property type="entry name" value="OS03G0796600 PROTEIN"/>
    <property type="match status" value="1"/>
</dbReference>
<dbReference type="InterPro" id="IPR006502">
    <property type="entry name" value="PDDEXK-like"/>
</dbReference>
<name>A0ABP0TGH4_9BRYO</name>
<reference evidence="2" key="1">
    <citation type="submission" date="2024-02" db="EMBL/GenBank/DDBJ databases">
        <authorList>
            <consortium name="ELIXIR-Norway"/>
            <consortium name="Elixir Norway"/>
        </authorList>
    </citation>
    <scope>NUCLEOTIDE SEQUENCE</scope>
</reference>
<dbReference type="EMBL" id="OZ019903">
    <property type="protein sequence ID" value="CAK9196071.1"/>
    <property type="molecule type" value="Genomic_DNA"/>
</dbReference>
<accession>A0ABP0TGH4</accession>
<dbReference type="Proteomes" id="UP001497512">
    <property type="component" value="Chromosome 11"/>
</dbReference>
<protein>
    <submittedName>
        <fullName evidence="2">Uncharacterized protein</fullName>
    </submittedName>
</protein>
<gene>
    <name evidence="2" type="ORF">CSSPTR1EN2_LOCUS3290</name>
</gene>
<keyword evidence="3" id="KW-1185">Reference proteome</keyword>